<dbReference type="PANTHER" id="PTHR34822">
    <property type="entry name" value="GRPB DOMAIN PROTEIN (AFU_ORTHOLOGUE AFUA_1G01530)"/>
    <property type="match status" value="1"/>
</dbReference>
<dbReference type="EMBL" id="BAABGY010000016">
    <property type="protein sequence ID" value="GAA4342495.1"/>
    <property type="molecule type" value="Genomic_DNA"/>
</dbReference>
<reference evidence="2" key="1">
    <citation type="journal article" date="2019" name="Int. J. Syst. Evol. Microbiol.">
        <title>The Global Catalogue of Microorganisms (GCM) 10K type strain sequencing project: providing services to taxonomists for standard genome sequencing and annotation.</title>
        <authorList>
            <consortium name="The Broad Institute Genomics Platform"/>
            <consortium name="The Broad Institute Genome Sequencing Center for Infectious Disease"/>
            <person name="Wu L."/>
            <person name="Ma J."/>
        </authorList>
    </citation>
    <scope>NUCLEOTIDE SEQUENCE [LARGE SCALE GENOMIC DNA]</scope>
    <source>
        <strain evidence="2">JCM 17919</strain>
    </source>
</reference>
<keyword evidence="2" id="KW-1185">Reference proteome</keyword>
<dbReference type="Proteomes" id="UP001501725">
    <property type="component" value="Unassembled WGS sequence"/>
</dbReference>
<accession>A0ABP8HQ00</accession>
<evidence type="ECO:0008006" key="3">
    <source>
        <dbReference type="Google" id="ProtNLM"/>
    </source>
</evidence>
<dbReference type="Gene3D" id="3.30.460.10">
    <property type="entry name" value="Beta Polymerase, domain 2"/>
    <property type="match status" value="1"/>
</dbReference>
<dbReference type="Pfam" id="PF04229">
    <property type="entry name" value="GrpB"/>
    <property type="match status" value="1"/>
</dbReference>
<name>A0ABP8HQ00_9BACT</name>
<dbReference type="RefSeq" id="WP_345257913.1">
    <property type="nucleotide sequence ID" value="NZ_BAABGY010000016.1"/>
</dbReference>
<gene>
    <name evidence="1" type="ORF">GCM10023184_42030</name>
</gene>
<organism evidence="1 2">
    <name type="scientific">Flaviaesturariibacter amylovorans</name>
    <dbReference type="NCBI Taxonomy" id="1084520"/>
    <lineage>
        <taxon>Bacteria</taxon>
        <taxon>Pseudomonadati</taxon>
        <taxon>Bacteroidota</taxon>
        <taxon>Chitinophagia</taxon>
        <taxon>Chitinophagales</taxon>
        <taxon>Chitinophagaceae</taxon>
        <taxon>Flaviaestuariibacter</taxon>
    </lineage>
</organism>
<dbReference type="InterPro" id="IPR043519">
    <property type="entry name" value="NT_sf"/>
</dbReference>
<protein>
    <recommendedName>
        <fullName evidence="3">GrpB family protein</fullName>
    </recommendedName>
</protein>
<dbReference type="PANTHER" id="PTHR34822:SF1">
    <property type="entry name" value="GRPB FAMILY PROTEIN"/>
    <property type="match status" value="1"/>
</dbReference>
<sequence>MKVSVVSYDPGWTCRFEAERAVITAALHPLAPAIGHIGSTSVPGLAAKPIVDILVGVGAEGNLDETVGPMTTAGFTYVSAFERAWPARRFFVRLQEGAFPEIGAGSSLVIGRDVHSLTHIHLIVHGTPDWIRDLAFRDRLRSDAALRTAYTALKLELSAQEWPDMNAYNTGKDAFVKAAEAEALRRLERKR</sequence>
<evidence type="ECO:0000313" key="1">
    <source>
        <dbReference type="EMBL" id="GAA4342495.1"/>
    </source>
</evidence>
<evidence type="ECO:0000313" key="2">
    <source>
        <dbReference type="Proteomes" id="UP001501725"/>
    </source>
</evidence>
<proteinExistence type="predicted"/>
<comment type="caution">
    <text evidence="1">The sequence shown here is derived from an EMBL/GenBank/DDBJ whole genome shotgun (WGS) entry which is preliminary data.</text>
</comment>
<dbReference type="SUPFAM" id="SSF81301">
    <property type="entry name" value="Nucleotidyltransferase"/>
    <property type="match status" value="1"/>
</dbReference>
<dbReference type="InterPro" id="IPR007344">
    <property type="entry name" value="GrpB/CoaE"/>
</dbReference>